<protein>
    <submittedName>
        <fullName evidence="2">Uncharacterized protein</fullName>
    </submittedName>
</protein>
<feature type="region of interest" description="Disordered" evidence="1">
    <location>
        <begin position="1"/>
        <end position="32"/>
    </location>
</feature>
<sequence>MGAFRRRPSHTDAETNSQAITRTMHDPPDSETPALADFIGTRDSFLVIRDPQLAKTGSQARAQLRSLPFLAKFGLDRVSHPEIYDNGLRLVEYELFPNENLRENGVDGVEFPLVHYVSQEMLTGELRDEDSTFDDQDVIRRLLRKRPEGLPYVLVTDTSTPKMPRHTKKPGKSFIDEFECTVTDYKGLLKRYIQYNLDSDLPLSTTQNLFFHQISAHHKQEGLEAGSIPVLFDYTQIPADSPAWAPLYYLIREDVDRVLEDYSERIREALRSWTERGPTQKVANSMLDMLERVEFEEDRLDSYRYRHQEDI</sequence>
<reference evidence="2 3" key="1">
    <citation type="submission" date="2017-09" db="EMBL/GenBank/DDBJ databases">
        <authorList>
            <person name="Ehlers B."/>
            <person name="Leendertz F.H."/>
        </authorList>
    </citation>
    <scope>NUCLEOTIDE SEQUENCE [LARGE SCALE GENOMIC DNA]</scope>
    <source>
        <strain evidence="2 3">DSM 27208</strain>
    </source>
</reference>
<evidence type="ECO:0000256" key="1">
    <source>
        <dbReference type="SAM" id="MobiDB-lite"/>
    </source>
</evidence>
<evidence type="ECO:0000313" key="3">
    <source>
        <dbReference type="Proteomes" id="UP000219453"/>
    </source>
</evidence>
<dbReference type="AlphaFoldDB" id="A0A285N692"/>
<name>A0A285N692_NATPI</name>
<dbReference type="Proteomes" id="UP000219453">
    <property type="component" value="Unassembled WGS sequence"/>
</dbReference>
<gene>
    <name evidence="2" type="ORF">SAMN06269185_0295</name>
</gene>
<proteinExistence type="predicted"/>
<accession>A0A285N692</accession>
<organism evidence="2 3">
    <name type="scientific">Natronoarchaeum philippinense</name>
    <dbReference type="NCBI Taxonomy" id="558529"/>
    <lineage>
        <taxon>Archaea</taxon>
        <taxon>Methanobacteriati</taxon>
        <taxon>Methanobacteriota</taxon>
        <taxon>Stenosarchaea group</taxon>
        <taxon>Halobacteria</taxon>
        <taxon>Halobacteriales</taxon>
        <taxon>Natronoarchaeaceae</taxon>
    </lineage>
</organism>
<dbReference type="EMBL" id="OBEJ01000001">
    <property type="protein sequence ID" value="SNZ03506.1"/>
    <property type="molecule type" value="Genomic_DNA"/>
</dbReference>
<evidence type="ECO:0000313" key="2">
    <source>
        <dbReference type="EMBL" id="SNZ03506.1"/>
    </source>
</evidence>
<keyword evidence="3" id="KW-1185">Reference proteome</keyword>